<gene>
    <name evidence="2" type="ORF">ACFP2T_03310</name>
</gene>
<sequence>MKTLPDNPNLDHLRQQAKDLLAGLRDADPTSTLTQAQAALAEQYGFRGWTDLKAEVDRLRGQAEVADRALARAIAEHYGLGEVVGEMRPIARADDTGRRWSLATDRGRWAVRTMDTWWPIVDAETDVALQQAADAAGVLLPAPVRSRAGGIVESIGGHSWRVYEWLHSGPPLSAPASSSVTREVGRILATIHGLALPVDRISPWHHSRLSTVGWPELAATATAARAGWAAALGEAVPTLLDLDAIAAPDTPAPEPVLTHNVLGPASTRLTASGRLVVVGWEHAGGQPPSWELANALLDWTVNPAAG</sequence>
<reference evidence="3" key="1">
    <citation type="journal article" date="2019" name="Int. J. Syst. Evol. Microbiol.">
        <title>The Global Catalogue of Microorganisms (GCM) 10K type strain sequencing project: providing services to taxonomists for standard genome sequencing and annotation.</title>
        <authorList>
            <consortium name="The Broad Institute Genomics Platform"/>
            <consortium name="The Broad Institute Genome Sequencing Center for Infectious Disease"/>
            <person name="Wu L."/>
            <person name="Ma J."/>
        </authorList>
    </citation>
    <scope>NUCLEOTIDE SEQUENCE [LARGE SCALE GENOMIC DNA]</scope>
    <source>
        <strain evidence="3">ZS-35-S2</strain>
    </source>
</reference>
<proteinExistence type="predicted"/>
<comment type="caution">
    <text evidence="2">The sequence shown here is derived from an EMBL/GenBank/DDBJ whole genome shotgun (WGS) entry which is preliminary data.</text>
</comment>
<dbReference type="InterPro" id="IPR002575">
    <property type="entry name" value="Aminoglycoside_PTrfase"/>
</dbReference>
<protein>
    <recommendedName>
        <fullName evidence="1">Aminoglycoside phosphotransferase domain-containing protein</fullName>
    </recommendedName>
</protein>
<dbReference type="Proteomes" id="UP001596203">
    <property type="component" value="Unassembled WGS sequence"/>
</dbReference>
<feature type="domain" description="Aminoglycoside phosphotransferase" evidence="1">
    <location>
        <begin position="97"/>
        <end position="302"/>
    </location>
</feature>
<accession>A0ABW1K1N8</accession>
<keyword evidence="3" id="KW-1185">Reference proteome</keyword>
<evidence type="ECO:0000259" key="1">
    <source>
        <dbReference type="Pfam" id="PF01636"/>
    </source>
</evidence>
<organism evidence="2 3">
    <name type="scientific">Plantactinospora solaniradicis</name>
    <dbReference type="NCBI Taxonomy" id="1723736"/>
    <lineage>
        <taxon>Bacteria</taxon>
        <taxon>Bacillati</taxon>
        <taxon>Actinomycetota</taxon>
        <taxon>Actinomycetes</taxon>
        <taxon>Micromonosporales</taxon>
        <taxon>Micromonosporaceae</taxon>
        <taxon>Plantactinospora</taxon>
    </lineage>
</organism>
<dbReference type="SUPFAM" id="SSF56112">
    <property type="entry name" value="Protein kinase-like (PK-like)"/>
    <property type="match status" value="1"/>
</dbReference>
<name>A0ABW1K1N8_9ACTN</name>
<dbReference type="InterPro" id="IPR011009">
    <property type="entry name" value="Kinase-like_dom_sf"/>
</dbReference>
<evidence type="ECO:0000313" key="3">
    <source>
        <dbReference type="Proteomes" id="UP001596203"/>
    </source>
</evidence>
<dbReference type="Pfam" id="PF01636">
    <property type="entry name" value="APH"/>
    <property type="match status" value="1"/>
</dbReference>
<dbReference type="Gene3D" id="3.90.1200.10">
    <property type="match status" value="1"/>
</dbReference>
<dbReference type="EMBL" id="JBHSPR010000001">
    <property type="protein sequence ID" value="MFC6015222.1"/>
    <property type="molecule type" value="Genomic_DNA"/>
</dbReference>
<evidence type="ECO:0000313" key="2">
    <source>
        <dbReference type="EMBL" id="MFC6015222.1"/>
    </source>
</evidence>
<dbReference type="RefSeq" id="WP_377417057.1">
    <property type="nucleotide sequence ID" value="NZ_JBHSPR010000001.1"/>
</dbReference>